<gene>
    <name evidence="2" type="ORF">L484_023866</name>
</gene>
<evidence type="ECO:0000313" key="3">
    <source>
        <dbReference type="Proteomes" id="UP000030645"/>
    </source>
</evidence>
<feature type="transmembrane region" description="Helical" evidence="1">
    <location>
        <begin position="30"/>
        <end position="51"/>
    </location>
</feature>
<name>W9RDH8_9ROSA</name>
<organism evidence="2 3">
    <name type="scientific">Morus notabilis</name>
    <dbReference type="NCBI Taxonomy" id="981085"/>
    <lineage>
        <taxon>Eukaryota</taxon>
        <taxon>Viridiplantae</taxon>
        <taxon>Streptophyta</taxon>
        <taxon>Embryophyta</taxon>
        <taxon>Tracheophyta</taxon>
        <taxon>Spermatophyta</taxon>
        <taxon>Magnoliopsida</taxon>
        <taxon>eudicotyledons</taxon>
        <taxon>Gunneridae</taxon>
        <taxon>Pentapetalae</taxon>
        <taxon>rosids</taxon>
        <taxon>fabids</taxon>
        <taxon>Rosales</taxon>
        <taxon>Moraceae</taxon>
        <taxon>Moreae</taxon>
        <taxon>Morus</taxon>
    </lineage>
</organism>
<protein>
    <submittedName>
        <fullName evidence="2">Uncharacterized protein</fullName>
    </submittedName>
</protein>
<sequence length="128" mass="13483">MISGNVADDCKVERSSSSTLLRATVLSRSAFSLSVLGLSFSLSLSLALSLLEHFLAVDFCKIASNSDRGLMTMEEICAYVVLPQEVEGQEGDADAGKAAIEGLVGEAARFAGGSNGGRRPRKLRDNSN</sequence>
<dbReference type="Proteomes" id="UP000030645">
    <property type="component" value="Unassembled WGS sequence"/>
</dbReference>
<dbReference type="EMBL" id="KE344611">
    <property type="protein sequence ID" value="EXB70680.1"/>
    <property type="molecule type" value="Genomic_DNA"/>
</dbReference>
<evidence type="ECO:0000256" key="1">
    <source>
        <dbReference type="SAM" id="Phobius"/>
    </source>
</evidence>
<reference evidence="3" key="1">
    <citation type="submission" date="2013-01" db="EMBL/GenBank/DDBJ databases">
        <title>Draft Genome Sequence of a Mulberry Tree, Morus notabilis C.K. Schneid.</title>
        <authorList>
            <person name="He N."/>
            <person name="Zhao S."/>
        </authorList>
    </citation>
    <scope>NUCLEOTIDE SEQUENCE</scope>
</reference>
<keyword evidence="1" id="KW-0812">Transmembrane</keyword>
<evidence type="ECO:0000313" key="2">
    <source>
        <dbReference type="EMBL" id="EXB70680.1"/>
    </source>
</evidence>
<keyword evidence="1" id="KW-1133">Transmembrane helix</keyword>
<keyword evidence="1" id="KW-0472">Membrane</keyword>
<dbReference type="AlphaFoldDB" id="W9RDH8"/>
<proteinExistence type="predicted"/>
<keyword evidence="3" id="KW-1185">Reference proteome</keyword>
<accession>W9RDH8</accession>